<evidence type="ECO:0000313" key="4">
    <source>
        <dbReference type="Proteomes" id="UP001596053"/>
    </source>
</evidence>
<dbReference type="Pfam" id="PF01381">
    <property type="entry name" value="HTH_3"/>
    <property type="match status" value="1"/>
</dbReference>
<sequence length="142" mass="15698">MSLIKSRGSMTMPGRKPADTTDRWLNSVLALRLRQIERSFPSYAAFAEKSGISRRTLALLRNGKGNPSFATLLTLAASYEVSVWSLLGIRDETVSSGAQSYGLSADEIDQLLSHEYSDERFDDDQAPQQSQRSVSKAEPPDE</sequence>
<dbReference type="Proteomes" id="UP001596053">
    <property type="component" value="Unassembled WGS sequence"/>
</dbReference>
<dbReference type="EMBL" id="JBHSLW010000047">
    <property type="protein sequence ID" value="MFC5422682.1"/>
    <property type="molecule type" value="Genomic_DNA"/>
</dbReference>
<feature type="region of interest" description="Disordered" evidence="1">
    <location>
        <begin position="116"/>
        <end position="142"/>
    </location>
</feature>
<dbReference type="Gene3D" id="1.10.260.40">
    <property type="entry name" value="lambda repressor-like DNA-binding domains"/>
    <property type="match status" value="1"/>
</dbReference>
<dbReference type="InterPro" id="IPR001387">
    <property type="entry name" value="Cro/C1-type_HTH"/>
</dbReference>
<gene>
    <name evidence="3" type="ORF">ACFPOB_24270</name>
</gene>
<protein>
    <submittedName>
        <fullName evidence="3">Helix-turn-helix transcriptional regulator</fullName>
    </submittedName>
</protein>
<keyword evidence="4" id="KW-1185">Reference proteome</keyword>
<dbReference type="PROSITE" id="PS50943">
    <property type="entry name" value="HTH_CROC1"/>
    <property type="match status" value="1"/>
</dbReference>
<proteinExistence type="predicted"/>
<comment type="caution">
    <text evidence="3">The sequence shown here is derived from an EMBL/GenBank/DDBJ whole genome shotgun (WGS) entry which is preliminary data.</text>
</comment>
<dbReference type="SMART" id="SM00530">
    <property type="entry name" value="HTH_XRE"/>
    <property type="match status" value="1"/>
</dbReference>
<dbReference type="CDD" id="cd00093">
    <property type="entry name" value="HTH_XRE"/>
    <property type="match status" value="1"/>
</dbReference>
<name>A0ABW0IX58_9HYPH</name>
<evidence type="ECO:0000256" key="1">
    <source>
        <dbReference type="SAM" id="MobiDB-lite"/>
    </source>
</evidence>
<dbReference type="SUPFAM" id="SSF47413">
    <property type="entry name" value="lambda repressor-like DNA-binding domains"/>
    <property type="match status" value="1"/>
</dbReference>
<evidence type="ECO:0000259" key="2">
    <source>
        <dbReference type="PROSITE" id="PS50943"/>
    </source>
</evidence>
<organism evidence="3 4">
    <name type="scientific">Bosea eneae</name>
    <dbReference type="NCBI Taxonomy" id="151454"/>
    <lineage>
        <taxon>Bacteria</taxon>
        <taxon>Pseudomonadati</taxon>
        <taxon>Pseudomonadota</taxon>
        <taxon>Alphaproteobacteria</taxon>
        <taxon>Hyphomicrobiales</taxon>
        <taxon>Boseaceae</taxon>
        <taxon>Bosea</taxon>
    </lineage>
</organism>
<accession>A0ABW0IX58</accession>
<reference evidence="4" key="1">
    <citation type="journal article" date="2019" name="Int. J. Syst. Evol. Microbiol.">
        <title>The Global Catalogue of Microorganisms (GCM) 10K type strain sequencing project: providing services to taxonomists for standard genome sequencing and annotation.</title>
        <authorList>
            <consortium name="The Broad Institute Genomics Platform"/>
            <consortium name="The Broad Institute Genome Sequencing Center for Infectious Disease"/>
            <person name="Wu L."/>
            <person name="Ma J."/>
        </authorList>
    </citation>
    <scope>NUCLEOTIDE SEQUENCE [LARGE SCALE GENOMIC DNA]</scope>
    <source>
        <strain evidence="4">NCAIM B.01391</strain>
    </source>
</reference>
<dbReference type="RefSeq" id="WP_139219070.1">
    <property type="nucleotide sequence ID" value="NZ_JBHSLW010000047.1"/>
</dbReference>
<dbReference type="InterPro" id="IPR010982">
    <property type="entry name" value="Lambda_DNA-bd_dom_sf"/>
</dbReference>
<feature type="domain" description="HTH cro/C1-type" evidence="2">
    <location>
        <begin position="44"/>
        <end position="86"/>
    </location>
</feature>
<evidence type="ECO:0000313" key="3">
    <source>
        <dbReference type="EMBL" id="MFC5422682.1"/>
    </source>
</evidence>